<evidence type="ECO:0000313" key="3">
    <source>
        <dbReference type="Proteomes" id="UP000242699"/>
    </source>
</evidence>
<keyword evidence="1" id="KW-0472">Membrane</keyword>
<organism evidence="2 3">
    <name type="scientific">Sulfobacillus benefaciens</name>
    <dbReference type="NCBI Taxonomy" id="453960"/>
    <lineage>
        <taxon>Bacteria</taxon>
        <taxon>Bacillati</taxon>
        <taxon>Bacillota</taxon>
        <taxon>Clostridia</taxon>
        <taxon>Eubacteriales</taxon>
        <taxon>Clostridiales Family XVII. Incertae Sedis</taxon>
        <taxon>Sulfobacillus</taxon>
    </lineage>
</organism>
<keyword evidence="1" id="KW-1133">Transmembrane helix</keyword>
<feature type="transmembrane region" description="Helical" evidence="1">
    <location>
        <begin position="76"/>
        <end position="96"/>
    </location>
</feature>
<protein>
    <submittedName>
        <fullName evidence="2">YggT family protein</fullName>
    </submittedName>
</protein>
<accession>A0A2T2WZD1</accession>
<evidence type="ECO:0000313" key="2">
    <source>
        <dbReference type="EMBL" id="PSR27598.1"/>
    </source>
</evidence>
<sequence length="133" mass="14542">MMQDQPTKKIPDLGTETTETHTIRTATNGVPQKQQTVAPKRTVVTRVIWYVASILLTFLAFRFVLALLGANPTNPFAGFIYGITAPFVAPFSGLFGYHLAYGASQLEVVTLVAIVTYAVVAWGLTRLVNLTRV</sequence>
<evidence type="ECO:0000256" key="1">
    <source>
        <dbReference type="SAM" id="Phobius"/>
    </source>
</evidence>
<keyword evidence="1" id="KW-0812">Transmembrane</keyword>
<dbReference type="EMBL" id="PXYT01000025">
    <property type="protein sequence ID" value="PSR27598.1"/>
    <property type="molecule type" value="Genomic_DNA"/>
</dbReference>
<proteinExistence type="predicted"/>
<gene>
    <name evidence="2" type="ORF">C7B43_11615</name>
</gene>
<reference evidence="2 3" key="1">
    <citation type="journal article" date="2014" name="BMC Genomics">
        <title>Comparison of environmental and isolate Sulfobacillus genomes reveals diverse carbon, sulfur, nitrogen, and hydrogen metabolisms.</title>
        <authorList>
            <person name="Justice N.B."/>
            <person name="Norman A."/>
            <person name="Brown C.T."/>
            <person name="Singh A."/>
            <person name="Thomas B.C."/>
            <person name="Banfield J.F."/>
        </authorList>
    </citation>
    <scope>NUCLEOTIDE SEQUENCE [LARGE SCALE GENOMIC DNA]</scope>
    <source>
        <strain evidence="2">AMDSBA1</strain>
    </source>
</reference>
<dbReference type="AlphaFoldDB" id="A0A2T2WZD1"/>
<comment type="caution">
    <text evidence="2">The sequence shown here is derived from an EMBL/GenBank/DDBJ whole genome shotgun (WGS) entry which is preliminary data.</text>
</comment>
<dbReference type="Proteomes" id="UP000242699">
    <property type="component" value="Unassembled WGS sequence"/>
</dbReference>
<name>A0A2T2WZD1_9FIRM</name>
<feature type="transmembrane region" description="Helical" evidence="1">
    <location>
        <begin position="47"/>
        <end position="70"/>
    </location>
</feature>
<feature type="transmembrane region" description="Helical" evidence="1">
    <location>
        <begin position="108"/>
        <end position="128"/>
    </location>
</feature>